<dbReference type="SMART" id="SM00110">
    <property type="entry name" value="C1Q"/>
    <property type="match status" value="1"/>
</dbReference>
<dbReference type="InterPro" id="IPR001073">
    <property type="entry name" value="C1q_dom"/>
</dbReference>
<dbReference type="InterPro" id="IPR008983">
    <property type="entry name" value="Tumour_necrosis_fac-like_dom"/>
</dbReference>
<evidence type="ECO:0000259" key="4">
    <source>
        <dbReference type="PROSITE" id="PS50871"/>
    </source>
</evidence>
<dbReference type="AlphaFoldDB" id="A0A8W8N8G0"/>
<accession>A0A8W8N8G0</accession>
<dbReference type="GO" id="GO:0005576">
    <property type="term" value="C:extracellular region"/>
    <property type="evidence" value="ECO:0007669"/>
    <property type="project" value="UniProtKB-SubCell"/>
</dbReference>
<evidence type="ECO:0000313" key="5">
    <source>
        <dbReference type="EnsemblMetazoa" id="G5764.1:cds"/>
    </source>
</evidence>
<keyword evidence="2" id="KW-0964">Secreted</keyword>
<dbReference type="SUPFAM" id="SSF49842">
    <property type="entry name" value="TNF-like"/>
    <property type="match status" value="1"/>
</dbReference>
<dbReference type="EnsemblMetazoa" id="G5764.1">
    <property type="protein sequence ID" value="G5764.1:cds"/>
    <property type="gene ID" value="G5764"/>
</dbReference>
<dbReference type="Pfam" id="PF00386">
    <property type="entry name" value="C1q"/>
    <property type="match status" value="1"/>
</dbReference>
<evidence type="ECO:0000313" key="6">
    <source>
        <dbReference type="Proteomes" id="UP000005408"/>
    </source>
</evidence>
<dbReference type="PROSITE" id="PS50871">
    <property type="entry name" value="C1Q"/>
    <property type="match status" value="1"/>
</dbReference>
<dbReference type="PANTHER" id="PTHR22923:SF116">
    <property type="entry name" value="C1Q DOMAIN-CONTAINING PROTEIN"/>
    <property type="match status" value="1"/>
</dbReference>
<evidence type="ECO:0000256" key="3">
    <source>
        <dbReference type="ARBA" id="ARBA00022729"/>
    </source>
</evidence>
<organism evidence="5 6">
    <name type="scientific">Magallana gigas</name>
    <name type="common">Pacific oyster</name>
    <name type="synonym">Crassostrea gigas</name>
    <dbReference type="NCBI Taxonomy" id="29159"/>
    <lineage>
        <taxon>Eukaryota</taxon>
        <taxon>Metazoa</taxon>
        <taxon>Spiralia</taxon>
        <taxon>Lophotrochozoa</taxon>
        <taxon>Mollusca</taxon>
        <taxon>Bivalvia</taxon>
        <taxon>Autobranchia</taxon>
        <taxon>Pteriomorphia</taxon>
        <taxon>Ostreida</taxon>
        <taxon>Ostreoidea</taxon>
        <taxon>Ostreidae</taxon>
        <taxon>Magallana</taxon>
    </lineage>
</organism>
<reference evidence="5" key="1">
    <citation type="submission" date="2022-08" db="UniProtKB">
        <authorList>
            <consortium name="EnsemblMetazoa"/>
        </authorList>
    </citation>
    <scope>IDENTIFICATION</scope>
    <source>
        <strain evidence="5">05x7-T-G4-1.051#20</strain>
    </source>
</reference>
<dbReference type="PANTHER" id="PTHR22923">
    <property type="entry name" value="CEREBELLIN-RELATED"/>
    <property type="match status" value="1"/>
</dbReference>
<evidence type="ECO:0000256" key="1">
    <source>
        <dbReference type="ARBA" id="ARBA00004613"/>
    </source>
</evidence>
<dbReference type="InterPro" id="IPR050822">
    <property type="entry name" value="Cerebellin_Synaptic_Org"/>
</dbReference>
<keyword evidence="6" id="KW-1185">Reference proteome</keyword>
<sequence>MNDVEHLNVHEQIKTLQSTEFENGLQGVDKIQKRLLSPHSTSGDTIAFYAFMSSILWSPWRGRVLVYDVVKTNIGNGYRPHTGVFLVPKSGVYVFTWTFRTGNNYDHSIQLMKNKEDVGSVYFHSGHGRAEAGGTGIVVTHANAGDDVFTRTNPTLYIETGHYIQSNAHGRSSFAGWKIFLLVCKVLNGF</sequence>
<feature type="domain" description="C1q" evidence="4">
    <location>
        <begin position="41"/>
        <end position="185"/>
    </location>
</feature>
<proteinExistence type="predicted"/>
<evidence type="ECO:0000256" key="2">
    <source>
        <dbReference type="ARBA" id="ARBA00022525"/>
    </source>
</evidence>
<name>A0A8W8N8G0_MAGGI</name>
<dbReference type="Proteomes" id="UP000005408">
    <property type="component" value="Unassembled WGS sequence"/>
</dbReference>
<keyword evidence="3" id="KW-0732">Signal</keyword>
<protein>
    <recommendedName>
        <fullName evidence="4">C1q domain-containing protein</fullName>
    </recommendedName>
</protein>
<dbReference type="Gene3D" id="2.60.120.40">
    <property type="match status" value="1"/>
</dbReference>
<comment type="subcellular location">
    <subcellularLocation>
        <location evidence="1">Secreted</location>
    </subcellularLocation>
</comment>